<feature type="transmembrane region" description="Helical" evidence="2">
    <location>
        <begin position="211"/>
        <end position="229"/>
    </location>
</feature>
<proteinExistence type="predicted"/>
<gene>
    <name evidence="4" type="ORF">AB5J53_29930</name>
</gene>
<dbReference type="InterPro" id="IPR000917">
    <property type="entry name" value="Sulfatase_N"/>
</dbReference>
<keyword evidence="4" id="KW-0378">Hydrolase</keyword>
<keyword evidence="2" id="KW-1133">Transmembrane helix</keyword>
<evidence type="ECO:0000313" key="4">
    <source>
        <dbReference type="EMBL" id="XDQ55583.1"/>
    </source>
</evidence>
<sequence>MSFNTSSRQLTNTDEEPLEAGPAPEPPAEPAPGDGKTGAEATSRDREAAPEATSGEPEAPVAAPPGDTEAPPQATSGEPETPVAAPPGDTEAPPQATSGEPETPPEATPGDAEAPPPASDDSEAPAEPAPAPAASPTRGWRRWRGWRDKYPVAARTLAWTTTGLSAALVLFALLMPSKIDGFRPAEFARIPVEAIFGAAVLIVLPRKPRIAVAALAGLGLGALTVLNFLDIGFNEYLGRGFNVVLDWTLFGDAQAYLQDTMGKKGALGIVVVVVLIVLAVLALMTLSVVRLGNLLARHTETATRTTLVMAIVWVTCAALGVQFTGVPIASEHTTLVVQDRAERVRNTIRDEAAFAKIAKKDAFANTPPDQLLTGLRGKDMMITFIESYGRSAIEDPVMAPGVDATLTAENEKLTKAGFAAKSGWLTSATYGGSSWLGHSTFMSGLWINNQQRYRTVTAGDHLTLPGAFKKTGAWDTVGVMPGVQKAWPEQKFYDIDKLYDSHDLGYKGPKFSWSTMPDQYALTAFERLVHGKKHDKPLMSTIILTSSHQPWAPIPKTVPQDQVGDGSIYDAIQKAGKKPADIITDSTKSKQEYGKSIQYSVTSLIDYLVKYGNKDTVLVFLGDHQPIARVSGNNASRDVPVSIVAKDPKVLDKIADWGWTDGLQPQHDAPVWKMSAFRDRFLTVYGSTPKP</sequence>
<dbReference type="Gene3D" id="3.40.720.10">
    <property type="entry name" value="Alkaline Phosphatase, subunit A"/>
    <property type="match status" value="1"/>
</dbReference>
<dbReference type="SUPFAM" id="SSF53649">
    <property type="entry name" value="Alkaline phosphatase-like"/>
    <property type="match status" value="1"/>
</dbReference>
<feature type="transmembrane region" description="Helical" evidence="2">
    <location>
        <begin position="307"/>
        <end position="329"/>
    </location>
</feature>
<evidence type="ECO:0000259" key="3">
    <source>
        <dbReference type="Pfam" id="PF00884"/>
    </source>
</evidence>
<dbReference type="RefSeq" id="WP_369248722.1">
    <property type="nucleotide sequence ID" value="NZ_CP163443.1"/>
</dbReference>
<feature type="region of interest" description="Disordered" evidence="1">
    <location>
        <begin position="1"/>
        <end position="140"/>
    </location>
</feature>
<dbReference type="EMBL" id="CP163443">
    <property type="protein sequence ID" value="XDQ55583.1"/>
    <property type="molecule type" value="Genomic_DNA"/>
</dbReference>
<reference evidence="4" key="1">
    <citation type="submission" date="2024-07" db="EMBL/GenBank/DDBJ databases">
        <authorList>
            <person name="Yu S.T."/>
        </authorList>
    </citation>
    <scope>NUCLEOTIDE SEQUENCE</scope>
    <source>
        <strain evidence="4">R41</strain>
    </source>
</reference>
<name>A0AB39RNQ6_9ACTN</name>
<keyword evidence="2" id="KW-0812">Transmembrane</keyword>
<organism evidence="4">
    <name type="scientific">Streptomyces sp. R41</name>
    <dbReference type="NCBI Taxonomy" id="3238632"/>
    <lineage>
        <taxon>Bacteria</taxon>
        <taxon>Bacillati</taxon>
        <taxon>Actinomycetota</taxon>
        <taxon>Actinomycetes</taxon>
        <taxon>Kitasatosporales</taxon>
        <taxon>Streptomycetaceae</taxon>
        <taxon>Streptomyces</taxon>
    </lineage>
</organism>
<dbReference type="AlphaFoldDB" id="A0AB39RNQ6"/>
<feature type="domain" description="Sulfatase N-terminal" evidence="3">
    <location>
        <begin position="421"/>
        <end position="627"/>
    </location>
</feature>
<feature type="transmembrane region" description="Helical" evidence="2">
    <location>
        <begin position="152"/>
        <end position="175"/>
    </location>
</feature>
<protein>
    <submittedName>
        <fullName evidence="4">Sulfatase-like hydrolase/transferase</fullName>
    </submittedName>
</protein>
<evidence type="ECO:0000256" key="1">
    <source>
        <dbReference type="SAM" id="MobiDB-lite"/>
    </source>
</evidence>
<keyword evidence="2" id="KW-0472">Membrane</keyword>
<feature type="transmembrane region" description="Helical" evidence="2">
    <location>
        <begin position="187"/>
        <end position="204"/>
    </location>
</feature>
<feature type="transmembrane region" description="Helical" evidence="2">
    <location>
        <begin position="266"/>
        <end position="286"/>
    </location>
</feature>
<accession>A0AB39RNQ6</accession>
<feature type="compositionally biased region" description="Polar residues" evidence="1">
    <location>
        <begin position="1"/>
        <end position="12"/>
    </location>
</feature>
<feature type="compositionally biased region" description="Low complexity" evidence="1">
    <location>
        <begin position="56"/>
        <end position="65"/>
    </location>
</feature>
<evidence type="ECO:0000256" key="2">
    <source>
        <dbReference type="SAM" id="Phobius"/>
    </source>
</evidence>
<dbReference type="GO" id="GO:0016787">
    <property type="term" value="F:hydrolase activity"/>
    <property type="evidence" value="ECO:0007669"/>
    <property type="project" value="UniProtKB-KW"/>
</dbReference>
<dbReference type="InterPro" id="IPR017850">
    <property type="entry name" value="Alkaline_phosphatase_core_sf"/>
</dbReference>
<dbReference type="Pfam" id="PF00884">
    <property type="entry name" value="Sulfatase"/>
    <property type="match status" value="1"/>
</dbReference>